<dbReference type="RefSeq" id="WP_188955808.1">
    <property type="nucleotide sequence ID" value="NZ_BMIB01000004.1"/>
</dbReference>
<keyword evidence="2" id="KW-0472">Membrane</keyword>
<feature type="domain" description="TonB C-terminal" evidence="3">
    <location>
        <begin position="214"/>
        <end position="275"/>
    </location>
</feature>
<evidence type="ECO:0000256" key="2">
    <source>
        <dbReference type="SAM" id="Phobius"/>
    </source>
</evidence>
<name>A0A917J4C6_9BACT</name>
<feature type="region of interest" description="Disordered" evidence="1">
    <location>
        <begin position="76"/>
        <end position="99"/>
    </location>
</feature>
<comment type="caution">
    <text evidence="4">The sequence shown here is derived from an EMBL/GenBank/DDBJ whole genome shotgun (WGS) entry which is preliminary data.</text>
</comment>
<dbReference type="Gene3D" id="3.30.1150.10">
    <property type="match status" value="1"/>
</dbReference>
<dbReference type="InterPro" id="IPR037682">
    <property type="entry name" value="TonB_C"/>
</dbReference>
<organism evidence="4 5">
    <name type="scientific">Filimonas zeae</name>
    <dbReference type="NCBI Taxonomy" id="1737353"/>
    <lineage>
        <taxon>Bacteria</taxon>
        <taxon>Pseudomonadati</taxon>
        <taxon>Bacteroidota</taxon>
        <taxon>Chitinophagia</taxon>
        <taxon>Chitinophagales</taxon>
        <taxon>Chitinophagaceae</taxon>
        <taxon>Filimonas</taxon>
    </lineage>
</organism>
<protein>
    <submittedName>
        <fullName evidence="4">Biopolymer transporter TonB</fullName>
    </submittedName>
</protein>
<dbReference type="EMBL" id="BMIB01000004">
    <property type="protein sequence ID" value="GGH76247.1"/>
    <property type="molecule type" value="Genomic_DNA"/>
</dbReference>
<sequence length="280" mass="30827">MDTHSILTADMLDILFEGKNKAYGAYALRRSYRKRLVIALIFMAITVILISAVSLLANTGKKVAAPMVVMDVQLEQVQPQKEPAPEPPPPPPPQHAAPPKVEMIQFTPPRIIIDEEVQPEEQIQDITKLEDAHIGTYNQEGVKDAGIIAPPTEERGTGAVAAPKAAVEDYDVEFKGVQIQAKFPGGDAAWRRYLERNLEKTLPVENGAPLGIYTVVVSFLVDKDGSISEVKAENNPGYGTGEEAVRVIRKGPKWQPAIQNGRNVIFRQRQSISFQVAEEQ</sequence>
<accession>A0A917J4C6</accession>
<reference evidence="4" key="2">
    <citation type="submission" date="2020-09" db="EMBL/GenBank/DDBJ databases">
        <authorList>
            <person name="Sun Q."/>
            <person name="Zhou Y."/>
        </authorList>
    </citation>
    <scope>NUCLEOTIDE SEQUENCE</scope>
    <source>
        <strain evidence="4">CGMCC 1.15290</strain>
    </source>
</reference>
<evidence type="ECO:0000256" key="1">
    <source>
        <dbReference type="SAM" id="MobiDB-lite"/>
    </source>
</evidence>
<evidence type="ECO:0000259" key="3">
    <source>
        <dbReference type="Pfam" id="PF03544"/>
    </source>
</evidence>
<dbReference type="Pfam" id="PF03544">
    <property type="entry name" value="TonB_C"/>
    <property type="match status" value="1"/>
</dbReference>
<feature type="transmembrane region" description="Helical" evidence="2">
    <location>
        <begin position="36"/>
        <end position="57"/>
    </location>
</feature>
<evidence type="ECO:0000313" key="5">
    <source>
        <dbReference type="Proteomes" id="UP000627292"/>
    </source>
</evidence>
<gene>
    <name evidence="4" type="primary">tonB</name>
    <name evidence="4" type="ORF">GCM10011379_40800</name>
</gene>
<keyword evidence="5" id="KW-1185">Reference proteome</keyword>
<dbReference type="AlphaFoldDB" id="A0A917J4C6"/>
<keyword evidence="2" id="KW-0812">Transmembrane</keyword>
<reference evidence="4" key="1">
    <citation type="journal article" date="2014" name="Int. J. Syst. Evol. Microbiol.">
        <title>Complete genome sequence of Corynebacterium casei LMG S-19264T (=DSM 44701T), isolated from a smear-ripened cheese.</title>
        <authorList>
            <consortium name="US DOE Joint Genome Institute (JGI-PGF)"/>
            <person name="Walter F."/>
            <person name="Albersmeier A."/>
            <person name="Kalinowski J."/>
            <person name="Ruckert C."/>
        </authorList>
    </citation>
    <scope>NUCLEOTIDE SEQUENCE</scope>
    <source>
        <strain evidence="4">CGMCC 1.15290</strain>
    </source>
</reference>
<dbReference type="Proteomes" id="UP000627292">
    <property type="component" value="Unassembled WGS sequence"/>
</dbReference>
<keyword evidence="2" id="KW-1133">Transmembrane helix</keyword>
<feature type="compositionally biased region" description="Pro residues" evidence="1">
    <location>
        <begin position="85"/>
        <end position="96"/>
    </location>
</feature>
<dbReference type="SUPFAM" id="SSF74653">
    <property type="entry name" value="TolA/TonB C-terminal domain"/>
    <property type="match status" value="1"/>
</dbReference>
<proteinExistence type="predicted"/>
<evidence type="ECO:0000313" key="4">
    <source>
        <dbReference type="EMBL" id="GGH76247.1"/>
    </source>
</evidence>
<dbReference type="GO" id="GO:0055085">
    <property type="term" value="P:transmembrane transport"/>
    <property type="evidence" value="ECO:0007669"/>
    <property type="project" value="InterPro"/>
</dbReference>